<dbReference type="InterPro" id="IPR013783">
    <property type="entry name" value="Ig-like_fold"/>
</dbReference>
<feature type="domain" description="Ig-like" evidence="11">
    <location>
        <begin position="425"/>
        <end position="537"/>
    </location>
</feature>
<dbReference type="GO" id="GO:0016491">
    <property type="term" value="F:oxidoreductase activity"/>
    <property type="evidence" value="ECO:0007669"/>
    <property type="project" value="UniProtKB-KW"/>
</dbReference>
<comment type="caution">
    <text evidence="12">The sequence shown here is derived from an EMBL/GenBank/DDBJ whole genome shotgun (WGS) entry which is preliminary data.</text>
</comment>
<dbReference type="PANTHER" id="PTHR12207">
    <property type="entry name" value="V-SET AND TRANSMEMBRANE DOMAIN-CONTAINING PROTEIN"/>
    <property type="match status" value="1"/>
</dbReference>
<feature type="domain" description="Ig-like" evidence="11">
    <location>
        <begin position="668"/>
        <end position="791"/>
    </location>
</feature>
<evidence type="ECO:0000256" key="7">
    <source>
        <dbReference type="ARBA" id="ARBA00023136"/>
    </source>
</evidence>
<keyword evidence="8" id="KW-1015">Disulfide bond</keyword>
<dbReference type="CDD" id="cd00099">
    <property type="entry name" value="IgV"/>
    <property type="match status" value="2"/>
</dbReference>
<dbReference type="InterPro" id="IPR013106">
    <property type="entry name" value="Ig_V-set"/>
</dbReference>
<evidence type="ECO:0000313" key="12">
    <source>
        <dbReference type="EMBL" id="KAI5621332.1"/>
    </source>
</evidence>
<feature type="signal peptide" evidence="10">
    <location>
        <begin position="1"/>
        <end position="22"/>
    </location>
</feature>
<evidence type="ECO:0000256" key="10">
    <source>
        <dbReference type="SAM" id="SignalP"/>
    </source>
</evidence>
<dbReference type="Pfam" id="PF07686">
    <property type="entry name" value="V-set"/>
    <property type="match status" value="6"/>
</dbReference>
<feature type="domain" description="Ig-like" evidence="11">
    <location>
        <begin position="1092"/>
        <end position="1184"/>
    </location>
</feature>
<keyword evidence="9" id="KW-0393">Immunoglobulin domain</keyword>
<dbReference type="PROSITE" id="PS00070">
    <property type="entry name" value="ALDEHYDE_DEHYDR_CYS"/>
    <property type="match status" value="1"/>
</dbReference>
<protein>
    <recommendedName>
        <fullName evidence="11">Ig-like domain-containing protein</fullName>
    </recommendedName>
</protein>
<feature type="domain" description="Ig-like" evidence="11">
    <location>
        <begin position="935"/>
        <end position="1060"/>
    </location>
</feature>
<proteinExistence type="predicted"/>
<keyword evidence="4" id="KW-0677">Repeat</keyword>
<sequence length="1423" mass="160124">MVLPQPQVWQFLLLLGIGGVLQTDFCVGQQSVQIQNGPLYRAKGFPMSISCNVSDLKFSRKQEFAFLIYKPEKPTIQIQIISTNDKNYAYAMYSQRVREKSINIERLSDTSVLFHIMSPKAEDSGKYECFTPNAGTTYHGSYSAETTLHVIEDTLKASNIGLLSHSISEGESLQLECQVSSQTFQHTHLSVTWYVRGSTDTRPIISLDRDLTVKPGPEFDDRYHSGLISMEKIEDSIYRLEINQVQQSDSGEIYCQADEWIQDPDRSWFRICHRNTSVFNIEVKALDTADEVGSFASQIRVGNAALEEGDMIEIECIIEALNLPGQFFSMTWLKNNSEVAQIGPSGVLSVANTYAKRATEGELRTVKKGDRNFVLTIQPVRAKDQGIYQCKSVQEIKTETGSFIKEKSQLSREETVLIRAKESGLAVVMTKELVNVTEGEPLQITCSVSGAKGLLSVVWQHKKSTSSSFSDVITLSREGVMEAVGAQYQNRGLRTFRSNIANFILELSGALLSDSGHYMCIVFEWSMENNGNLKKVNSNSQQGQVSVKSIDSLVQVSLRSRDVIVTENSVIKMICLVKAPNIFLAVTWRFVKPNSTVPKDIICMDQTGGISCGAEQRDYQLETQVGNTDKTFILKVLRASQQHEGRYDCQIDAYDKKNVQKAKKLSNPLAVTVRRPVSKLVVSTTIKSPLKIQVNIDRVIDCLVTSDTSNSSRFEVTWMHDRQTLVKMEPGGVLHLDMDERISMRRTNRQTFQLKIKQLKPTDSGRYHCSVTEWIQDPDGIWYNLDTKSVTVELDVIAKESRLQVYKANHVHNVSELQTGFEVECKITSRSSNKSVFEVTWSRRQGNERPLIIFNASRDGTLHSTILGRTLVYNRPRTTLYTLTVPNVDSSDNGQYQCQVVEWLQTAANIWRKVAEDKSGELSINVEVEIKTSEGTFTLETPDTHQNYTEGEKLETSCSINMDKMDLTFHYSFTWIVERQGSSASTILLSHTYNGYLKYQTENQQFSGRLLFSRPTHKTFYLTILNLDPSDSGNYLCQVEQYQLGCEGKWEKRGSAQKVSTMVAVHKIESKLQVHKASQFLNVSDPQTGFKVECKITSQSSDKSVFEVTWSRRREDEQPLIIFNASRDGIVHSTILNRTLVYNRPRTTHYTLTVPNVAPSDNGQYQCQVVEWLQTAANTWRKVAEDKSGEFSVYVHDKVLFESVKDVTIPLTESNGLKECRWNGGQVEATRVFQKADHSQSFLNPFLSSSGQKCINGSRNTTNSNPLLPIYILLLDKSAVHLKRHGKERRGDERKRAVKDKKNAAKRSASLFLSGFVAGSTQLGSVVEKHALGVWAGFKWKHHPGGGWFSYCFSCCVRKQARGTEFSLTAQTPRLRVRSCCAQSKVEPFASAGPPAHDTAFTQLSNIPPSCKDHSGSGYTTRM</sequence>
<dbReference type="SUPFAM" id="SSF48726">
    <property type="entry name" value="Immunoglobulin"/>
    <property type="match status" value="9"/>
</dbReference>
<accession>A0AAD5ARZ2</accession>
<dbReference type="FunFam" id="2.60.40.10:FF:000191">
    <property type="entry name" value="Immunoglobulin superfamily member 3"/>
    <property type="match status" value="1"/>
</dbReference>
<dbReference type="GO" id="GO:0016020">
    <property type="term" value="C:membrane"/>
    <property type="evidence" value="ECO:0007669"/>
    <property type="project" value="UniProtKB-SubCell"/>
</dbReference>
<dbReference type="PROSITE" id="PS50835">
    <property type="entry name" value="IG_LIKE"/>
    <property type="match status" value="8"/>
</dbReference>
<evidence type="ECO:0000313" key="13">
    <source>
        <dbReference type="Proteomes" id="UP001205998"/>
    </source>
</evidence>
<evidence type="ECO:0000256" key="6">
    <source>
        <dbReference type="ARBA" id="ARBA00023002"/>
    </source>
</evidence>
<feature type="domain" description="Ig-like" evidence="11">
    <location>
        <begin position="132"/>
        <end position="257"/>
    </location>
</feature>
<keyword evidence="5" id="KW-1133">Transmembrane helix</keyword>
<evidence type="ECO:0000259" key="11">
    <source>
        <dbReference type="PROSITE" id="PS50835"/>
    </source>
</evidence>
<dbReference type="InterPro" id="IPR007110">
    <property type="entry name" value="Ig-like_dom"/>
</dbReference>
<dbReference type="SMART" id="SM00409">
    <property type="entry name" value="IG"/>
    <property type="match status" value="9"/>
</dbReference>
<gene>
    <name evidence="12" type="ORF">C0J50_19267</name>
</gene>
<feature type="domain" description="Ig-like" evidence="11">
    <location>
        <begin position="290"/>
        <end position="411"/>
    </location>
</feature>
<keyword evidence="13" id="KW-1185">Reference proteome</keyword>
<dbReference type="InterPro" id="IPR051102">
    <property type="entry name" value="IgSF_V-set/TM_domain"/>
</dbReference>
<dbReference type="EMBL" id="MU551633">
    <property type="protein sequence ID" value="KAI5621332.1"/>
    <property type="molecule type" value="Genomic_DNA"/>
</dbReference>
<name>A0AAD5ARZ2_SILAS</name>
<keyword evidence="2" id="KW-0812">Transmembrane</keyword>
<evidence type="ECO:0000256" key="9">
    <source>
        <dbReference type="ARBA" id="ARBA00023319"/>
    </source>
</evidence>
<dbReference type="FunFam" id="2.60.40.10:FF:000491">
    <property type="entry name" value="Immunoglobulin superfamily, member 3"/>
    <property type="match status" value="1"/>
</dbReference>
<evidence type="ECO:0000256" key="8">
    <source>
        <dbReference type="ARBA" id="ARBA00023157"/>
    </source>
</evidence>
<evidence type="ECO:0000256" key="1">
    <source>
        <dbReference type="ARBA" id="ARBA00004479"/>
    </source>
</evidence>
<dbReference type="Gene3D" id="2.60.40.10">
    <property type="entry name" value="Immunoglobulins"/>
    <property type="match status" value="8"/>
</dbReference>
<evidence type="ECO:0000256" key="5">
    <source>
        <dbReference type="ARBA" id="ARBA00022989"/>
    </source>
</evidence>
<feature type="chain" id="PRO_5042124761" description="Ig-like domain-containing protein" evidence="10">
    <location>
        <begin position="23"/>
        <end position="1423"/>
    </location>
</feature>
<dbReference type="InterPro" id="IPR036179">
    <property type="entry name" value="Ig-like_dom_sf"/>
</dbReference>
<keyword evidence="3 10" id="KW-0732">Signal</keyword>
<dbReference type="InterPro" id="IPR003599">
    <property type="entry name" value="Ig_sub"/>
</dbReference>
<keyword evidence="6" id="KW-0560">Oxidoreductase</keyword>
<feature type="domain" description="Ig-like" evidence="11">
    <location>
        <begin position="551"/>
        <end position="666"/>
    </location>
</feature>
<comment type="subcellular location">
    <subcellularLocation>
        <location evidence="1">Membrane</location>
        <topology evidence="1">Single-pass type I membrane protein</topology>
    </subcellularLocation>
</comment>
<evidence type="ECO:0000256" key="3">
    <source>
        <dbReference type="ARBA" id="ARBA00022729"/>
    </source>
</evidence>
<keyword evidence="7" id="KW-0472">Membrane</keyword>
<evidence type="ECO:0000256" key="4">
    <source>
        <dbReference type="ARBA" id="ARBA00022737"/>
    </source>
</evidence>
<dbReference type="InterPro" id="IPR016160">
    <property type="entry name" value="Ald_DH_CS_CYS"/>
</dbReference>
<reference evidence="12" key="1">
    <citation type="submission" date="2018-07" db="EMBL/GenBank/DDBJ databases">
        <title>Comparative genomics of catfishes provides insights into carnivory and benthic adaptation.</title>
        <authorList>
            <person name="Zhang Y."/>
            <person name="Wang D."/>
            <person name="Peng Z."/>
            <person name="Zheng S."/>
            <person name="Shao F."/>
            <person name="Tao W."/>
        </authorList>
    </citation>
    <scope>NUCLEOTIDE SEQUENCE</scope>
    <source>
        <strain evidence="12">Chongqing</strain>
    </source>
</reference>
<dbReference type="CDD" id="cd00096">
    <property type="entry name" value="Ig"/>
    <property type="match status" value="1"/>
</dbReference>
<evidence type="ECO:0000256" key="2">
    <source>
        <dbReference type="ARBA" id="ARBA00022692"/>
    </source>
</evidence>
<organism evidence="12 13">
    <name type="scientific">Silurus asotus</name>
    <name type="common">Amur catfish</name>
    <name type="synonym">Parasilurus asotus</name>
    <dbReference type="NCBI Taxonomy" id="30991"/>
    <lineage>
        <taxon>Eukaryota</taxon>
        <taxon>Metazoa</taxon>
        <taxon>Chordata</taxon>
        <taxon>Craniata</taxon>
        <taxon>Vertebrata</taxon>
        <taxon>Euteleostomi</taxon>
        <taxon>Actinopterygii</taxon>
        <taxon>Neopterygii</taxon>
        <taxon>Teleostei</taxon>
        <taxon>Ostariophysi</taxon>
        <taxon>Siluriformes</taxon>
        <taxon>Siluridae</taxon>
        <taxon>Silurus</taxon>
    </lineage>
</organism>
<dbReference type="PANTHER" id="PTHR12207:SF25">
    <property type="entry name" value="IMMUNOGLOBULIN SUPERFAMILY MEMBER 2"/>
    <property type="match status" value="1"/>
</dbReference>
<feature type="domain" description="Ig-like" evidence="11">
    <location>
        <begin position="823"/>
        <end position="915"/>
    </location>
</feature>
<dbReference type="SMART" id="SM00406">
    <property type="entry name" value="IGv"/>
    <property type="match status" value="8"/>
</dbReference>
<dbReference type="Proteomes" id="UP001205998">
    <property type="component" value="Unassembled WGS sequence"/>
</dbReference>